<evidence type="ECO:0000256" key="3">
    <source>
        <dbReference type="PROSITE-ProRule" id="PRU00023"/>
    </source>
</evidence>
<dbReference type="PANTHER" id="PTHR24198">
    <property type="entry name" value="ANKYRIN REPEAT AND PROTEIN KINASE DOMAIN-CONTAINING PROTEIN"/>
    <property type="match status" value="1"/>
</dbReference>
<evidence type="ECO:0000313" key="4">
    <source>
        <dbReference type="EMBL" id="EQC33705.1"/>
    </source>
</evidence>
<reference evidence="4 5" key="1">
    <citation type="submission" date="2012-04" db="EMBL/GenBank/DDBJ databases">
        <title>The Genome Sequence of Saprolegnia declina VS20.</title>
        <authorList>
            <consortium name="The Broad Institute Genome Sequencing Platform"/>
            <person name="Russ C."/>
            <person name="Nusbaum C."/>
            <person name="Tyler B."/>
            <person name="van West P."/>
            <person name="Dieguez-Uribeondo J."/>
            <person name="de Bruijn I."/>
            <person name="Tripathy S."/>
            <person name="Jiang R."/>
            <person name="Young S.K."/>
            <person name="Zeng Q."/>
            <person name="Gargeya S."/>
            <person name="Fitzgerald M."/>
            <person name="Haas B."/>
            <person name="Abouelleil A."/>
            <person name="Alvarado L."/>
            <person name="Arachchi H.M."/>
            <person name="Berlin A."/>
            <person name="Chapman S.B."/>
            <person name="Goldberg J."/>
            <person name="Griggs A."/>
            <person name="Gujja S."/>
            <person name="Hansen M."/>
            <person name="Howarth C."/>
            <person name="Imamovic A."/>
            <person name="Larimer J."/>
            <person name="McCowen C."/>
            <person name="Montmayeur A."/>
            <person name="Murphy C."/>
            <person name="Neiman D."/>
            <person name="Pearson M."/>
            <person name="Priest M."/>
            <person name="Roberts A."/>
            <person name="Saif S."/>
            <person name="Shea T."/>
            <person name="Sisk P."/>
            <person name="Sykes S."/>
            <person name="Wortman J."/>
            <person name="Nusbaum C."/>
            <person name="Birren B."/>
        </authorList>
    </citation>
    <scope>NUCLEOTIDE SEQUENCE [LARGE SCALE GENOMIC DNA]</scope>
    <source>
        <strain evidence="4 5">VS20</strain>
    </source>
</reference>
<keyword evidence="1" id="KW-0677">Repeat</keyword>
<evidence type="ECO:0000256" key="2">
    <source>
        <dbReference type="ARBA" id="ARBA00023043"/>
    </source>
</evidence>
<evidence type="ECO:0000256" key="1">
    <source>
        <dbReference type="ARBA" id="ARBA00022737"/>
    </source>
</evidence>
<dbReference type="EMBL" id="JH767158">
    <property type="protein sequence ID" value="EQC33705.1"/>
    <property type="molecule type" value="Genomic_DNA"/>
</dbReference>
<proteinExistence type="predicted"/>
<name>T0QIY1_SAPDV</name>
<dbReference type="AlphaFoldDB" id="T0QIY1"/>
<dbReference type="InterPro" id="IPR002110">
    <property type="entry name" value="Ankyrin_rpt"/>
</dbReference>
<dbReference type="SMART" id="SM00248">
    <property type="entry name" value="ANK"/>
    <property type="match status" value="2"/>
</dbReference>
<protein>
    <submittedName>
        <fullName evidence="4">Uncharacterized protein</fullName>
    </submittedName>
</protein>
<dbReference type="Pfam" id="PF12796">
    <property type="entry name" value="Ank_2"/>
    <property type="match status" value="1"/>
</dbReference>
<dbReference type="InParanoid" id="T0QIY1"/>
<evidence type="ECO:0000313" key="5">
    <source>
        <dbReference type="Proteomes" id="UP000030762"/>
    </source>
</evidence>
<organism evidence="4 5">
    <name type="scientific">Saprolegnia diclina (strain VS20)</name>
    <dbReference type="NCBI Taxonomy" id="1156394"/>
    <lineage>
        <taxon>Eukaryota</taxon>
        <taxon>Sar</taxon>
        <taxon>Stramenopiles</taxon>
        <taxon>Oomycota</taxon>
        <taxon>Saprolegniomycetes</taxon>
        <taxon>Saprolegniales</taxon>
        <taxon>Saprolegniaceae</taxon>
        <taxon>Saprolegnia</taxon>
    </lineage>
</organism>
<feature type="repeat" description="ANK" evidence="3">
    <location>
        <begin position="39"/>
        <end position="60"/>
    </location>
</feature>
<dbReference type="VEuPathDB" id="FungiDB:SDRG_08809"/>
<dbReference type="SUPFAM" id="SSF48403">
    <property type="entry name" value="Ankyrin repeat"/>
    <property type="match status" value="1"/>
</dbReference>
<keyword evidence="5" id="KW-1185">Reference proteome</keyword>
<dbReference type="PROSITE" id="PS50297">
    <property type="entry name" value="ANK_REP_REGION"/>
    <property type="match status" value="1"/>
</dbReference>
<feature type="non-terminal residue" evidence="4">
    <location>
        <position position="94"/>
    </location>
</feature>
<dbReference type="OrthoDB" id="194358at2759"/>
<dbReference type="InterPro" id="IPR036770">
    <property type="entry name" value="Ankyrin_rpt-contain_sf"/>
</dbReference>
<sequence>MPACDDRRALLAAAKTGDVGTTVACLANAACNPNARVGTGWTALHFAVYHGNMAVVRLLVASPRVDVNALTICGTSPIALALQRQGSHMLEILL</sequence>
<dbReference type="GeneID" id="19949536"/>
<gene>
    <name evidence="4" type="ORF">SDRG_08809</name>
</gene>
<dbReference type="STRING" id="1156394.T0QIY1"/>
<dbReference type="Gene3D" id="1.25.40.20">
    <property type="entry name" value="Ankyrin repeat-containing domain"/>
    <property type="match status" value="1"/>
</dbReference>
<accession>T0QIY1</accession>
<dbReference type="PROSITE" id="PS50088">
    <property type="entry name" value="ANK_REPEAT"/>
    <property type="match status" value="1"/>
</dbReference>
<dbReference type="Proteomes" id="UP000030762">
    <property type="component" value="Unassembled WGS sequence"/>
</dbReference>
<dbReference type="RefSeq" id="XP_008612928.1">
    <property type="nucleotide sequence ID" value="XM_008614706.1"/>
</dbReference>
<dbReference type="PANTHER" id="PTHR24198:SF165">
    <property type="entry name" value="ANKYRIN REPEAT-CONTAINING PROTEIN-RELATED"/>
    <property type="match status" value="1"/>
</dbReference>
<keyword evidence="2 3" id="KW-0040">ANK repeat</keyword>